<evidence type="ECO:0000256" key="4">
    <source>
        <dbReference type="ARBA" id="ARBA00022729"/>
    </source>
</evidence>
<dbReference type="InterPro" id="IPR044965">
    <property type="entry name" value="Glyco_hydro_17_plant"/>
</dbReference>
<evidence type="ECO:0000256" key="2">
    <source>
        <dbReference type="ARBA" id="ARBA00008773"/>
    </source>
</evidence>
<keyword evidence="13" id="KW-1185">Reference proteome</keyword>
<evidence type="ECO:0000313" key="12">
    <source>
        <dbReference type="EMBL" id="KAH7569468.1"/>
    </source>
</evidence>
<dbReference type="SUPFAM" id="SSF56219">
    <property type="entry name" value="DNase I-like"/>
    <property type="match status" value="1"/>
</dbReference>
<dbReference type="InterPro" id="IPR012946">
    <property type="entry name" value="X8"/>
</dbReference>
<evidence type="ECO:0000259" key="11">
    <source>
        <dbReference type="SMART" id="SM00768"/>
    </source>
</evidence>
<feature type="signal peptide" evidence="10">
    <location>
        <begin position="1"/>
        <end position="22"/>
    </location>
</feature>
<comment type="catalytic activity">
    <reaction evidence="1">
        <text>Hydrolysis of (1-&gt;3)-beta-D-glucosidic linkages in (1-&gt;3)-beta-D-glucans.</text>
        <dbReference type="EC" id="3.2.1.39"/>
    </reaction>
</comment>
<dbReference type="Proteomes" id="UP000827721">
    <property type="component" value="Unassembled WGS sequence"/>
</dbReference>
<feature type="domain" description="X8" evidence="11">
    <location>
        <begin position="367"/>
        <end position="452"/>
    </location>
</feature>
<dbReference type="PROSITE" id="PS00587">
    <property type="entry name" value="GLYCOSYL_HYDROL_F17"/>
    <property type="match status" value="1"/>
</dbReference>
<evidence type="ECO:0000256" key="6">
    <source>
        <dbReference type="ARBA" id="ARBA00023157"/>
    </source>
</evidence>
<evidence type="ECO:0000256" key="1">
    <source>
        <dbReference type="ARBA" id="ARBA00000382"/>
    </source>
</evidence>
<feature type="chain" id="PRO_5045081175" description="glucan endo-1,3-beta-D-glucosidase" evidence="10">
    <location>
        <begin position="23"/>
        <end position="823"/>
    </location>
</feature>
<dbReference type="SUPFAM" id="SSF51445">
    <property type="entry name" value="(Trans)glycosidases"/>
    <property type="match status" value="1"/>
</dbReference>
<evidence type="ECO:0000256" key="7">
    <source>
        <dbReference type="ARBA" id="ARBA00023295"/>
    </source>
</evidence>
<dbReference type="InterPro" id="IPR036691">
    <property type="entry name" value="Endo/exonu/phosph_ase_sf"/>
</dbReference>
<dbReference type="EMBL" id="JAFEMO010000006">
    <property type="protein sequence ID" value="KAH7569468.1"/>
    <property type="molecule type" value="Genomic_DNA"/>
</dbReference>
<dbReference type="Gene3D" id="1.20.58.1040">
    <property type="match status" value="1"/>
</dbReference>
<dbReference type="EC" id="3.2.1.39" evidence="3"/>
<evidence type="ECO:0000256" key="8">
    <source>
        <dbReference type="RuleBase" id="RU004335"/>
    </source>
</evidence>
<comment type="caution">
    <text evidence="12">The sequence shown here is derived from an EMBL/GenBank/DDBJ whole genome shotgun (WGS) entry which is preliminary data.</text>
</comment>
<evidence type="ECO:0000256" key="5">
    <source>
        <dbReference type="ARBA" id="ARBA00022801"/>
    </source>
</evidence>
<keyword evidence="7 9" id="KW-0326">Glycosidase</keyword>
<dbReference type="Gene3D" id="3.60.10.10">
    <property type="entry name" value="Endonuclease/exonuclease/phosphatase"/>
    <property type="match status" value="1"/>
</dbReference>
<proteinExistence type="inferred from homology"/>
<comment type="similarity">
    <text evidence="2 8">Belongs to the glycosyl hydrolase 17 family.</text>
</comment>
<organism evidence="12 13">
    <name type="scientific">Xanthoceras sorbifolium</name>
    <dbReference type="NCBI Taxonomy" id="99658"/>
    <lineage>
        <taxon>Eukaryota</taxon>
        <taxon>Viridiplantae</taxon>
        <taxon>Streptophyta</taxon>
        <taxon>Embryophyta</taxon>
        <taxon>Tracheophyta</taxon>
        <taxon>Spermatophyta</taxon>
        <taxon>Magnoliopsida</taxon>
        <taxon>eudicotyledons</taxon>
        <taxon>Gunneridae</taxon>
        <taxon>Pentapetalae</taxon>
        <taxon>rosids</taxon>
        <taxon>malvids</taxon>
        <taxon>Sapindales</taxon>
        <taxon>Sapindaceae</taxon>
        <taxon>Xanthoceroideae</taxon>
        <taxon>Xanthoceras</taxon>
    </lineage>
</organism>
<dbReference type="Gene3D" id="3.20.20.80">
    <property type="entry name" value="Glycosidases"/>
    <property type="match status" value="1"/>
</dbReference>
<evidence type="ECO:0000256" key="3">
    <source>
        <dbReference type="ARBA" id="ARBA00012780"/>
    </source>
</evidence>
<gene>
    <name evidence="12" type="ORF">JRO89_XS06G0167300</name>
</gene>
<accession>A0ABQ8HYR3</accession>
<keyword evidence="5 9" id="KW-0378">Hydrolase</keyword>
<keyword evidence="6" id="KW-1015">Disulfide bond</keyword>
<dbReference type="Pfam" id="PF03372">
    <property type="entry name" value="Exo_endo_phos"/>
    <property type="match status" value="1"/>
</dbReference>
<name>A0ABQ8HYR3_9ROSI</name>
<dbReference type="SMART" id="SM00768">
    <property type="entry name" value="X8"/>
    <property type="match status" value="1"/>
</dbReference>
<evidence type="ECO:0000313" key="13">
    <source>
        <dbReference type="Proteomes" id="UP000827721"/>
    </source>
</evidence>
<dbReference type="InterPro" id="IPR017853">
    <property type="entry name" value="GH"/>
</dbReference>
<dbReference type="Pfam" id="PF07983">
    <property type="entry name" value="X8"/>
    <property type="match status" value="1"/>
</dbReference>
<reference evidence="12 13" key="1">
    <citation type="submission" date="2021-02" db="EMBL/GenBank/DDBJ databases">
        <title>Plant Genome Project.</title>
        <authorList>
            <person name="Zhang R.-G."/>
        </authorList>
    </citation>
    <scope>NUCLEOTIDE SEQUENCE [LARGE SCALE GENOMIC DNA]</scope>
    <source>
        <tissue evidence="12">Leaves</tissue>
    </source>
</reference>
<evidence type="ECO:0000256" key="9">
    <source>
        <dbReference type="RuleBase" id="RU004336"/>
    </source>
</evidence>
<sequence>MAKSKLTLFVILYFAVLYIVKAADQDNEPFVGVNIGTDVSNLLSPADLVSFLQVQKITHVRLYDADQDILKALAKTKIRVIISVPNNQLLAIGSSNTTAASWIGRNVVAYYPETLITAIAVGDEVLTTVPSSAPILLPAIESLYSALVAANLHTQIKISTPNAASIILDPFPPSQAFFNQSLSSVMLPLLQFLSRTGSPLMMNLYPYYVFMQNKGVVPLDNSLFKPLTPSKEMVDPNTLLHYTNVLDAMIDSAYFSMKNLNVTDVVVLVSESGWPSKGDSKEPYATIDNADMYNSNLIKHVLDRGGTPFHPEITSNVYIYELFNEDLRSPPVSEANWGLFHANTTPVYLLHVSGSGAFLANDTTNKTYCIAMDGVDSKTLQVALDWACGPGRANCSEIQPGEACYQPNNVKNHASYAFDSYYQKEGRSSGSCDFKGVAMITTTDPSHGSCIFPGSKKISNKTKAIANTTQTSDAADRAPVSTLTSLEDLTDTDLDCQMDSSVGSVFLPLKPCTSKRKIRDQENVGVCGDFDGFQGDTNSLAVKEDANSEPGLSSLKILSYNVWFREDLEMHKRMKAIGDLIQLHSPDVICLQEVTPNIYDILCHSSWWKVYRCSVSNEMADSRPYFCMLLSKLPVKAFSCKPFRNSVMGRELCIAEVEVQGDKPLVIATSHLESPSPGPPTWDQMFSKERVDQAKEAINLLEKNPNVIFCGDMNWDGKLDGPFPFPEGWVDAWTELRPGESGWTYDTKSNQMLSGNRTLQKRLDRFVCSLHDLKISRIDMIGMEAIPGLSYCKEKKVRKEIKKLELPVLPSDHYGLLLTICRK</sequence>
<dbReference type="InterPro" id="IPR000490">
    <property type="entry name" value="Glyco_hydro_17"/>
</dbReference>
<dbReference type="CDD" id="cd09080">
    <property type="entry name" value="TDP2"/>
    <property type="match status" value="1"/>
</dbReference>
<dbReference type="Pfam" id="PF00332">
    <property type="entry name" value="Glyco_hydro_17"/>
    <property type="match status" value="1"/>
</dbReference>
<dbReference type="InterPro" id="IPR005135">
    <property type="entry name" value="Endo/exonuclease/phosphatase"/>
</dbReference>
<keyword evidence="4 10" id="KW-0732">Signal</keyword>
<protein>
    <recommendedName>
        <fullName evidence="3">glucan endo-1,3-beta-D-glucosidase</fullName>
        <ecNumber evidence="3">3.2.1.39</ecNumber>
    </recommendedName>
</protein>
<evidence type="ECO:0000256" key="10">
    <source>
        <dbReference type="SAM" id="SignalP"/>
    </source>
</evidence>
<dbReference type="PANTHER" id="PTHR32227">
    <property type="entry name" value="GLUCAN ENDO-1,3-BETA-GLUCOSIDASE BG1-RELATED-RELATED"/>
    <property type="match status" value="1"/>
</dbReference>